<name>A0A3P2A2Z6_9NEIS</name>
<dbReference type="EMBL" id="RQYC01000020">
    <property type="protein sequence ID" value="RRD89256.1"/>
    <property type="molecule type" value="Genomic_DNA"/>
</dbReference>
<comment type="caution">
    <text evidence="1">The sequence shown here is derived from an EMBL/GenBank/DDBJ whole genome shotgun (WGS) entry which is preliminary data.</text>
</comment>
<keyword evidence="2" id="KW-1185">Reference proteome</keyword>
<dbReference type="Proteomes" id="UP000269923">
    <property type="component" value="Unassembled WGS sequence"/>
</dbReference>
<organism evidence="1 2">
    <name type="scientific">Conchiformibius steedae</name>
    <dbReference type="NCBI Taxonomy" id="153493"/>
    <lineage>
        <taxon>Bacteria</taxon>
        <taxon>Pseudomonadati</taxon>
        <taxon>Pseudomonadota</taxon>
        <taxon>Betaproteobacteria</taxon>
        <taxon>Neisseriales</taxon>
        <taxon>Neisseriaceae</taxon>
        <taxon>Conchiformibius</taxon>
    </lineage>
</organism>
<protein>
    <submittedName>
        <fullName evidence="1">Uncharacterized protein</fullName>
    </submittedName>
</protein>
<evidence type="ECO:0000313" key="1">
    <source>
        <dbReference type="EMBL" id="RRD89256.1"/>
    </source>
</evidence>
<reference evidence="1 2" key="1">
    <citation type="submission" date="2018-11" db="EMBL/GenBank/DDBJ databases">
        <title>Genomes From Bacteria Associated with the Canine Oral Cavity: a Test Case for Automated Genome-Based Taxonomic Assignment.</title>
        <authorList>
            <person name="Coil D.A."/>
            <person name="Jospin G."/>
            <person name="Darling A.E."/>
            <person name="Wallis C."/>
            <person name="Davis I.J."/>
            <person name="Harris S."/>
            <person name="Eisen J.A."/>
            <person name="Holcombe L.J."/>
            <person name="O'Flynn C."/>
        </authorList>
    </citation>
    <scope>NUCLEOTIDE SEQUENCE [LARGE SCALE GENOMIC DNA]</scope>
    <source>
        <strain evidence="1 2">COT-280</strain>
    </source>
</reference>
<dbReference type="AlphaFoldDB" id="A0A3P2A2Z6"/>
<gene>
    <name evidence="1" type="ORF">EII21_09560</name>
</gene>
<evidence type="ECO:0000313" key="2">
    <source>
        <dbReference type="Proteomes" id="UP000269923"/>
    </source>
</evidence>
<accession>A0A3P2A2Z6</accession>
<sequence>MGLSHGWWWLQKGKFQQKVVVKNFGVGRAFVGAAYYYYLYLNTLNTLGGLKAFIHAASSDLRCTKIQERCIKIQKRCTKVQNKWLFVYFCNHH</sequence>
<proteinExistence type="predicted"/>